<name>A0A5C6AU96_9PLAN</name>
<dbReference type="AlphaFoldDB" id="A0A5C6AU96"/>
<organism evidence="1 2">
    <name type="scientific">Symmachiella macrocystis</name>
    <dbReference type="NCBI Taxonomy" id="2527985"/>
    <lineage>
        <taxon>Bacteria</taxon>
        <taxon>Pseudomonadati</taxon>
        <taxon>Planctomycetota</taxon>
        <taxon>Planctomycetia</taxon>
        <taxon>Planctomycetales</taxon>
        <taxon>Planctomycetaceae</taxon>
        <taxon>Symmachiella</taxon>
    </lineage>
</organism>
<dbReference type="Proteomes" id="UP000320735">
    <property type="component" value="Unassembled WGS sequence"/>
</dbReference>
<reference evidence="1 2" key="1">
    <citation type="submission" date="2019-02" db="EMBL/GenBank/DDBJ databases">
        <title>Deep-cultivation of Planctomycetes and their phenomic and genomic characterization uncovers novel biology.</title>
        <authorList>
            <person name="Wiegand S."/>
            <person name="Jogler M."/>
            <person name="Boedeker C."/>
            <person name="Pinto D."/>
            <person name="Vollmers J."/>
            <person name="Rivas-Marin E."/>
            <person name="Kohn T."/>
            <person name="Peeters S.H."/>
            <person name="Heuer A."/>
            <person name="Rast P."/>
            <person name="Oberbeckmann S."/>
            <person name="Bunk B."/>
            <person name="Jeske O."/>
            <person name="Meyerdierks A."/>
            <person name="Storesund J.E."/>
            <person name="Kallscheuer N."/>
            <person name="Luecker S."/>
            <person name="Lage O.M."/>
            <person name="Pohl T."/>
            <person name="Merkel B.J."/>
            <person name="Hornburger P."/>
            <person name="Mueller R.-W."/>
            <person name="Bruemmer F."/>
            <person name="Labrenz M."/>
            <person name="Spormann A.M."/>
            <person name="Op Den Camp H."/>
            <person name="Overmann J."/>
            <person name="Amann R."/>
            <person name="Jetten M.S.M."/>
            <person name="Mascher T."/>
            <person name="Medema M.H."/>
            <person name="Devos D.P."/>
            <person name="Kaster A.-K."/>
            <person name="Ovreas L."/>
            <person name="Rohde M."/>
            <person name="Galperin M.Y."/>
            <person name="Jogler C."/>
        </authorList>
    </citation>
    <scope>NUCLEOTIDE SEQUENCE [LARGE SCALE GENOMIC DNA]</scope>
    <source>
        <strain evidence="1 2">CA54</strain>
    </source>
</reference>
<evidence type="ECO:0000313" key="1">
    <source>
        <dbReference type="EMBL" id="TWU03047.1"/>
    </source>
</evidence>
<dbReference type="EMBL" id="SJPP01000006">
    <property type="protein sequence ID" value="TWU03047.1"/>
    <property type="molecule type" value="Genomic_DNA"/>
</dbReference>
<keyword evidence="2" id="KW-1185">Reference proteome</keyword>
<proteinExistence type="predicted"/>
<protein>
    <recommendedName>
        <fullName evidence="3">HTH iclR-type domain-containing protein</fullName>
    </recommendedName>
</protein>
<evidence type="ECO:0008006" key="3">
    <source>
        <dbReference type="Google" id="ProtNLM"/>
    </source>
</evidence>
<sequence length="122" mass="13273">MVTKRVWHGEGRGILETGCEVVVLSNEECGLPLSDTGVEILNDSSVAILNAFRELTAVNPNISILGKTAVSTSQLATTVNMKPRRVREYLNGLERRGLVQKVGERSGWHLIATFAEEVAPCP</sequence>
<comment type="caution">
    <text evidence="1">The sequence shown here is derived from an EMBL/GenBank/DDBJ whole genome shotgun (WGS) entry which is preliminary data.</text>
</comment>
<gene>
    <name evidence="1" type="ORF">CA54_61310</name>
</gene>
<dbReference type="InterPro" id="IPR036390">
    <property type="entry name" value="WH_DNA-bd_sf"/>
</dbReference>
<dbReference type="SUPFAM" id="SSF46785">
    <property type="entry name" value="Winged helix' DNA-binding domain"/>
    <property type="match status" value="1"/>
</dbReference>
<accession>A0A5C6AU96</accession>
<evidence type="ECO:0000313" key="2">
    <source>
        <dbReference type="Proteomes" id="UP000320735"/>
    </source>
</evidence>